<dbReference type="Gene3D" id="3.40.50.12780">
    <property type="entry name" value="N-terminal domain of ligase-like"/>
    <property type="match status" value="1"/>
</dbReference>
<protein>
    <recommendedName>
        <fullName evidence="3">AMP-binding enzyme C-terminal domain-containing protein</fullName>
    </recommendedName>
</protein>
<evidence type="ECO:0000313" key="4">
    <source>
        <dbReference type="EMBL" id="SVB78315.1"/>
    </source>
</evidence>
<feature type="non-terminal residue" evidence="4">
    <location>
        <position position="1"/>
    </location>
</feature>
<feature type="domain" description="AMP-binding enzyme C-terminal" evidence="3">
    <location>
        <begin position="58"/>
        <end position="133"/>
    </location>
</feature>
<dbReference type="InterPro" id="IPR025110">
    <property type="entry name" value="AMP-bd_C"/>
</dbReference>
<dbReference type="InterPro" id="IPR045851">
    <property type="entry name" value="AMP-bd_C_sf"/>
</dbReference>
<dbReference type="SUPFAM" id="SSF56801">
    <property type="entry name" value="Acetyl-CoA synthetase-like"/>
    <property type="match status" value="1"/>
</dbReference>
<reference evidence="4" key="1">
    <citation type="submission" date="2018-05" db="EMBL/GenBank/DDBJ databases">
        <authorList>
            <person name="Lanie J.A."/>
            <person name="Ng W.-L."/>
            <person name="Kazmierczak K.M."/>
            <person name="Andrzejewski T.M."/>
            <person name="Davidsen T.M."/>
            <person name="Wayne K.J."/>
            <person name="Tettelin H."/>
            <person name="Glass J.I."/>
            <person name="Rusch D."/>
            <person name="Podicherti R."/>
            <person name="Tsui H.-C.T."/>
            <person name="Winkler M.E."/>
        </authorList>
    </citation>
    <scope>NUCLEOTIDE SEQUENCE</scope>
</reference>
<dbReference type="PANTHER" id="PTHR43201">
    <property type="entry name" value="ACYL-COA SYNTHETASE"/>
    <property type="match status" value="1"/>
</dbReference>
<comment type="similarity">
    <text evidence="1">Belongs to the ATP-dependent AMP-binding enzyme family.</text>
</comment>
<name>A0A382GTZ5_9ZZZZ</name>
<dbReference type="Pfam" id="PF13193">
    <property type="entry name" value="AMP-binding_C"/>
    <property type="match status" value="1"/>
</dbReference>
<dbReference type="InterPro" id="IPR042099">
    <property type="entry name" value="ANL_N_sf"/>
</dbReference>
<sequence length="158" mass="17953">SVMLGYWDDTNATAEAIDSNGWMHTRDLALMDGDGYLRIVGRLTDMIIRGGENIYPREIEEFLYTHPNIEDAQVIGVPSKMYGEEVMAWLKLKAGTDATDEALTAYCRGQISTTKIPRYWKRVETFPMTVTGKVQKFRMRELAMSELDLVDPADKDHA</sequence>
<dbReference type="AlphaFoldDB" id="A0A382GTZ5"/>
<accession>A0A382GTZ5</accession>
<evidence type="ECO:0000259" key="3">
    <source>
        <dbReference type="Pfam" id="PF13193"/>
    </source>
</evidence>
<dbReference type="FunFam" id="3.30.300.30:FF:000008">
    <property type="entry name" value="2,3-dihydroxybenzoate-AMP ligase"/>
    <property type="match status" value="1"/>
</dbReference>
<evidence type="ECO:0000256" key="2">
    <source>
        <dbReference type="ARBA" id="ARBA00022598"/>
    </source>
</evidence>
<dbReference type="PANTHER" id="PTHR43201:SF5">
    <property type="entry name" value="MEDIUM-CHAIN ACYL-COA LIGASE ACSF2, MITOCHONDRIAL"/>
    <property type="match status" value="1"/>
</dbReference>
<dbReference type="GO" id="GO:0031956">
    <property type="term" value="F:medium-chain fatty acid-CoA ligase activity"/>
    <property type="evidence" value="ECO:0007669"/>
    <property type="project" value="TreeGrafter"/>
</dbReference>
<keyword evidence="2" id="KW-0436">Ligase</keyword>
<dbReference type="GO" id="GO:0006631">
    <property type="term" value="P:fatty acid metabolic process"/>
    <property type="evidence" value="ECO:0007669"/>
    <property type="project" value="TreeGrafter"/>
</dbReference>
<dbReference type="Gene3D" id="3.30.300.30">
    <property type="match status" value="1"/>
</dbReference>
<gene>
    <name evidence="4" type="ORF">METZ01_LOCUS231169</name>
</gene>
<evidence type="ECO:0000256" key="1">
    <source>
        <dbReference type="ARBA" id="ARBA00006432"/>
    </source>
</evidence>
<organism evidence="4">
    <name type="scientific">marine metagenome</name>
    <dbReference type="NCBI Taxonomy" id="408172"/>
    <lineage>
        <taxon>unclassified sequences</taxon>
        <taxon>metagenomes</taxon>
        <taxon>ecological metagenomes</taxon>
    </lineage>
</organism>
<proteinExistence type="inferred from homology"/>
<dbReference type="EMBL" id="UINC01057313">
    <property type="protein sequence ID" value="SVB78315.1"/>
    <property type="molecule type" value="Genomic_DNA"/>
</dbReference>